<dbReference type="SUPFAM" id="SSF53807">
    <property type="entry name" value="Helical backbone' metal receptor"/>
    <property type="match status" value="1"/>
</dbReference>
<dbReference type="PANTHER" id="PTHR30535:SF4">
    <property type="entry name" value="HEMIN-BINDING PERIPLASMIC PROTEIN HMUT"/>
    <property type="match status" value="1"/>
</dbReference>
<reference evidence="4 5" key="1">
    <citation type="submission" date="2020-08" db="EMBL/GenBank/DDBJ databases">
        <title>Sequencing the genomes of 1000 actinobacteria strains.</title>
        <authorList>
            <person name="Klenk H.-P."/>
        </authorList>
    </citation>
    <scope>NUCLEOTIDE SEQUENCE [LARGE SCALE GENOMIC DNA]</scope>
    <source>
        <strain evidence="4 5">DSM 24823</strain>
    </source>
</reference>
<dbReference type="RefSeq" id="WP_184282718.1">
    <property type="nucleotide sequence ID" value="NZ_BAAAPG010000001.1"/>
</dbReference>
<gene>
    <name evidence="4" type="ORF">HD600_001521</name>
</gene>
<dbReference type="InterPro" id="IPR002491">
    <property type="entry name" value="ABC_transptr_periplasmic_BD"/>
</dbReference>
<evidence type="ECO:0000256" key="1">
    <source>
        <dbReference type="ARBA" id="ARBA00008814"/>
    </source>
</evidence>
<accession>A0A7W9FD88</accession>
<dbReference type="EMBL" id="JACHMU010000001">
    <property type="protein sequence ID" value="MBB5743024.1"/>
    <property type="molecule type" value="Genomic_DNA"/>
</dbReference>
<dbReference type="PROSITE" id="PS50983">
    <property type="entry name" value="FE_B12_PBP"/>
    <property type="match status" value="1"/>
</dbReference>
<evidence type="ECO:0000256" key="2">
    <source>
        <dbReference type="SAM" id="SignalP"/>
    </source>
</evidence>
<evidence type="ECO:0000313" key="4">
    <source>
        <dbReference type="EMBL" id="MBB5743024.1"/>
    </source>
</evidence>
<evidence type="ECO:0000259" key="3">
    <source>
        <dbReference type="PROSITE" id="PS50983"/>
    </source>
</evidence>
<comment type="similarity">
    <text evidence="1">Belongs to the bacterial solute-binding protein 8 family.</text>
</comment>
<feature type="domain" description="Fe/B12 periplasmic-binding" evidence="3">
    <location>
        <begin position="103"/>
        <end position="368"/>
    </location>
</feature>
<protein>
    <submittedName>
        <fullName evidence="4">Iron complex transport system substrate-binding protein</fullName>
    </submittedName>
</protein>
<proteinExistence type="inferred from homology"/>
<comment type="caution">
    <text evidence="4">The sequence shown here is derived from an EMBL/GenBank/DDBJ whole genome shotgun (WGS) entry which is preliminary data.</text>
</comment>
<dbReference type="PROSITE" id="PS51257">
    <property type="entry name" value="PROKAR_LIPOPROTEIN"/>
    <property type="match status" value="1"/>
</dbReference>
<dbReference type="AlphaFoldDB" id="A0A7W9FD88"/>
<dbReference type="InterPro" id="IPR050902">
    <property type="entry name" value="ABC_Transporter_SBP"/>
</dbReference>
<name>A0A7W9FD88_9MICO</name>
<dbReference type="Pfam" id="PF01497">
    <property type="entry name" value="Peripla_BP_2"/>
    <property type="match status" value="1"/>
</dbReference>
<dbReference type="Proteomes" id="UP000517712">
    <property type="component" value="Unassembled WGS sequence"/>
</dbReference>
<feature type="signal peptide" evidence="2">
    <location>
        <begin position="1"/>
        <end position="26"/>
    </location>
</feature>
<organism evidence="4 5">
    <name type="scientific">Microbacterium ginsengiterrae</name>
    <dbReference type="NCBI Taxonomy" id="546115"/>
    <lineage>
        <taxon>Bacteria</taxon>
        <taxon>Bacillati</taxon>
        <taxon>Actinomycetota</taxon>
        <taxon>Actinomycetes</taxon>
        <taxon>Micrococcales</taxon>
        <taxon>Microbacteriaceae</taxon>
        <taxon>Microbacterium</taxon>
    </lineage>
</organism>
<evidence type="ECO:0000313" key="5">
    <source>
        <dbReference type="Proteomes" id="UP000517712"/>
    </source>
</evidence>
<dbReference type="Gene3D" id="3.40.50.1980">
    <property type="entry name" value="Nitrogenase molybdenum iron protein domain"/>
    <property type="match status" value="2"/>
</dbReference>
<feature type="chain" id="PRO_5030888116" evidence="2">
    <location>
        <begin position="27"/>
        <end position="372"/>
    </location>
</feature>
<keyword evidence="2" id="KW-0732">Signal</keyword>
<dbReference type="PANTHER" id="PTHR30535">
    <property type="entry name" value="VITAMIN B12-BINDING PROTEIN"/>
    <property type="match status" value="1"/>
</dbReference>
<sequence length="372" mass="37514">MRRIVPAAALLALAAALLTGCTDAVAGANAETPVGPPVAAQVPLPLLDTLLDDPKSYVGASTAALSDAAIVPVEKSPAQALPTTVTSHDLGGDTEVEVVDTSRVVAIDLAGSIAATVWGLGFGETLVGVDQSATFPGTEDLAVVTSGGHTINAESVIALAPTLVIADGTIGPRDVVEQLRDVGITVVTVHNGASFDGASALARDVAAVYGAPQAGEKLAARIADEVAATTAEIGMIAPTGDDRLRMVFLYLRGSAGVYYLFGEEAGASQLIEGLGGVDIPTELGWGELTPLTDEAIVAADPDLIIVMTSGLESVGGVDGLLADKPAIALTTAGENRRFVDMDDGVVLSYGPRAADVLDALARAVYAPEPTGS</sequence>
<keyword evidence="5" id="KW-1185">Reference proteome</keyword>